<proteinExistence type="predicted"/>
<organism evidence="2 3">
    <name type="scientific">Nocardia uniformis</name>
    <dbReference type="NCBI Taxonomy" id="53432"/>
    <lineage>
        <taxon>Bacteria</taxon>
        <taxon>Bacillati</taxon>
        <taxon>Actinomycetota</taxon>
        <taxon>Actinomycetes</taxon>
        <taxon>Mycobacteriales</taxon>
        <taxon>Nocardiaceae</taxon>
        <taxon>Nocardia</taxon>
    </lineage>
</organism>
<evidence type="ECO:0000256" key="1">
    <source>
        <dbReference type="SAM" id="MobiDB-lite"/>
    </source>
</evidence>
<sequence length="60" mass="6083">MTAGSLFRDGDDARDRVGRIAAPAAEVIDDDGDPGVPAAGWGQGGVFRLPAPTGGETERS</sequence>
<accession>A0A849C6L5</accession>
<dbReference type="EMBL" id="JABELX010000013">
    <property type="protein sequence ID" value="NNH74262.1"/>
    <property type="molecule type" value="Genomic_DNA"/>
</dbReference>
<name>A0A849C6L5_9NOCA</name>
<comment type="caution">
    <text evidence="2">The sequence shown here is derived from an EMBL/GenBank/DDBJ whole genome shotgun (WGS) entry which is preliminary data.</text>
</comment>
<evidence type="ECO:0000313" key="2">
    <source>
        <dbReference type="EMBL" id="NNH74262.1"/>
    </source>
</evidence>
<reference evidence="2 3" key="1">
    <citation type="submission" date="2020-05" db="EMBL/GenBank/DDBJ databases">
        <title>MicrobeNet Type strains.</title>
        <authorList>
            <person name="Nicholson A.C."/>
        </authorList>
    </citation>
    <scope>NUCLEOTIDE SEQUENCE [LARGE SCALE GENOMIC DNA]</scope>
    <source>
        <strain evidence="2 3">JCM 3224</strain>
    </source>
</reference>
<dbReference type="RefSeq" id="WP_157552753.1">
    <property type="nucleotide sequence ID" value="NZ_JABELX010000013.1"/>
</dbReference>
<gene>
    <name evidence="2" type="ORF">HLB23_31165</name>
</gene>
<dbReference type="Proteomes" id="UP000586827">
    <property type="component" value="Unassembled WGS sequence"/>
</dbReference>
<evidence type="ECO:0000313" key="3">
    <source>
        <dbReference type="Proteomes" id="UP000586827"/>
    </source>
</evidence>
<dbReference type="AlphaFoldDB" id="A0A849C6L5"/>
<protein>
    <submittedName>
        <fullName evidence="2">Uncharacterized protein</fullName>
    </submittedName>
</protein>
<feature type="region of interest" description="Disordered" evidence="1">
    <location>
        <begin position="24"/>
        <end position="60"/>
    </location>
</feature>
<keyword evidence="3" id="KW-1185">Reference proteome</keyword>